<dbReference type="STRING" id="1395513.P343_04925"/>
<dbReference type="AlphaFoldDB" id="V6IYJ1"/>
<dbReference type="Proteomes" id="UP000018296">
    <property type="component" value="Unassembled WGS sequence"/>
</dbReference>
<evidence type="ECO:0000256" key="4">
    <source>
        <dbReference type="ARBA" id="ARBA00022679"/>
    </source>
</evidence>
<evidence type="ECO:0000256" key="7">
    <source>
        <dbReference type="ARBA" id="ARBA00023136"/>
    </source>
</evidence>
<evidence type="ECO:0000256" key="5">
    <source>
        <dbReference type="ARBA" id="ARBA00022692"/>
    </source>
</evidence>
<keyword evidence="4 10" id="KW-0808">Transferase</keyword>
<feature type="domain" description="Glycosyltransferase RgtA/B/C/D-like" evidence="9">
    <location>
        <begin position="77"/>
        <end position="233"/>
    </location>
</feature>
<accession>V6IYJ1</accession>
<feature type="transmembrane region" description="Helical" evidence="8">
    <location>
        <begin position="310"/>
        <end position="326"/>
    </location>
</feature>
<dbReference type="GO" id="GO:0009103">
    <property type="term" value="P:lipopolysaccharide biosynthetic process"/>
    <property type="evidence" value="ECO:0007669"/>
    <property type="project" value="UniProtKB-ARBA"/>
</dbReference>
<organism evidence="10 11">
    <name type="scientific">Sporolactobacillus laevolacticus DSM 442</name>
    <dbReference type="NCBI Taxonomy" id="1395513"/>
    <lineage>
        <taxon>Bacteria</taxon>
        <taxon>Bacillati</taxon>
        <taxon>Bacillota</taxon>
        <taxon>Bacilli</taxon>
        <taxon>Bacillales</taxon>
        <taxon>Sporolactobacillaceae</taxon>
        <taxon>Sporolactobacillus</taxon>
    </lineage>
</organism>
<feature type="transmembrane region" description="Helical" evidence="8">
    <location>
        <begin position="332"/>
        <end position="354"/>
    </location>
</feature>
<protein>
    <submittedName>
        <fullName evidence="10">Glycosyltransferase</fullName>
    </submittedName>
</protein>
<keyword evidence="3" id="KW-0328">Glycosyltransferase</keyword>
<keyword evidence="5 8" id="KW-0812">Transmembrane</keyword>
<dbReference type="EMBL" id="AWTC01000004">
    <property type="protein sequence ID" value="EST12507.1"/>
    <property type="molecule type" value="Genomic_DNA"/>
</dbReference>
<evidence type="ECO:0000313" key="10">
    <source>
        <dbReference type="EMBL" id="EST12507.1"/>
    </source>
</evidence>
<keyword evidence="6 8" id="KW-1133">Transmembrane helix</keyword>
<feature type="transmembrane region" description="Helical" evidence="8">
    <location>
        <begin position="122"/>
        <end position="142"/>
    </location>
</feature>
<proteinExistence type="predicted"/>
<feature type="transmembrane region" description="Helical" evidence="8">
    <location>
        <begin position="92"/>
        <end position="115"/>
    </location>
</feature>
<dbReference type="GO" id="GO:0005886">
    <property type="term" value="C:plasma membrane"/>
    <property type="evidence" value="ECO:0007669"/>
    <property type="project" value="UniProtKB-SubCell"/>
</dbReference>
<keyword evidence="7 8" id="KW-0472">Membrane</keyword>
<dbReference type="InterPro" id="IPR038731">
    <property type="entry name" value="RgtA/B/C-like"/>
</dbReference>
<comment type="caution">
    <text evidence="10">The sequence shown here is derived from an EMBL/GenBank/DDBJ whole genome shotgun (WGS) entry which is preliminary data.</text>
</comment>
<dbReference type="GO" id="GO:0016763">
    <property type="term" value="F:pentosyltransferase activity"/>
    <property type="evidence" value="ECO:0007669"/>
    <property type="project" value="TreeGrafter"/>
</dbReference>
<evidence type="ECO:0000256" key="2">
    <source>
        <dbReference type="ARBA" id="ARBA00022475"/>
    </source>
</evidence>
<feature type="transmembrane region" description="Helical" evidence="8">
    <location>
        <begin position="219"/>
        <end position="240"/>
    </location>
</feature>
<feature type="transmembrane region" description="Helical" evidence="8">
    <location>
        <begin position="280"/>
        <end position="298"/>
    </location>
</feature>
<dbReference type="RefSeq" id="WP_023509286.1">
    <property type="nucleotide sequence ID" value="NZ_AWTC01000004.1"/>
</dbReference>
<feature type="transmembrane region" description="Helical" evidence="8">
    <location>
        <begin position="173"/>
        <end position="189"/>
    </location>
</feature>
<name>V6IYJ1_9BACL</name>
<dbReference type="PANTHER" id="PTHR33908:SF3">
    <property type="entry name" value="UNDECAPRENYL PHOSPHATE-ALPHA-4-AMINO-4-DEOXY-L-ARABINOSE ARABINOSYL TRANSFERASE"/>
    <property type="match status" value="1"/>
</dbReference>
<dbReference type="GO" id="GO:0010041">
    <property type="term" value="P:response to iron(III) ion"/>
    <property type="evidence" value="ECO:0007669"/>
    <property type="project" value="TreeGrafter"/>
</dbReference>
<keyword evidence="2" id="KW-1003">Cell membrane</keyword>
<evidence type="ECO:0000256" key="6">
    <source>
        <dbReference type="ARBA" id="ARBA00022989"/>
    </source>
</evidence>
<evidence type="ECO:0000313" key="11">
    <source>
        <dbReference type="Proteomes" id="UP000018296"/>
    </source>
</evidence>
<evidence type="ECO:0000259" key="9">
    <source>
        <dbReference type="Pfam" id="PF13231"/>
    </source>
</evidence>
<dbReference type="InterPro" id="IPR050297">
    <property type="entry name" value="LipidA_mod_glycosyltrf_83"/>
</dbReference>
<dbReference type="PATRIC" id="fig|1395513.3.peg.1008"/>
<dbReference type="Pfam" id="PF13231">
    <property type="entry name" value="PMT_2"/>
    <property type="match status" value="1"/>
</dbReference>
<reference evidence="10 11" key="1">
    <citation type="journal article" date="2013" name="Genome Announc.">
        <title>Genome Sequence of Sporolactobacillus laevolacticus DSM442, an Efficient Polymer-Grade D-Lactate Producer from Agricultural Waste Cottonseed as a Nitrogen Source.</title>
        <authorList>
            <person name="Wang H."/>
            <person name="Wang L."/>
            <person name="Ju J."/>
            <person name="Yu B."/>
            <person name="Ma Y."/>
        </authorList>
    </citation>
    <scope>NUCLEOTIDE SEQUENCE [LARGE SCALE GENOMIC DNA]</scope>
    <source>
        <strain evidence="10 11">DSM 442</strain>
    </source>
</reference>
<gene>
    <name evidence="10" type="ORF">P343_04925</name>
</gene>
<dbReference type="eggNOG" id="COG1807">
    <property type="taxonomic scope" value="Bacteria"/>
</dbReference>
<sequence>MISRITEKSLIFIEKYFYLFALIELLILLFNLYYNLNLPNLKSWDESRHGSNAFEMLKQHNLIVNYYRGMPDYWNLKPPLANWLIMMGYQLFGYNALGLRFFSGLCMVIIEIALIPFMKNRYGSLAALITGAAFLSCAPIILNHCGRTGDPDAVFLLFFTLSMLSLMKMDQKMIYFYLSGLFFAFAFLAKSWHAMSIVIIIGLVILCGGKLRKISIRQYGLFFLCAVLPILLWALARYFYDGMTFFKAMIQYDLLKRSTLAIEHHREPRWFYFHFILTHYTYWSLLVFGTLTACLTLLNRERFSRHKSAIIPIFFWLIIPFIIYTLSKTKLFWYICPVFPALAICAGLFTARLIRMKKTGLTVFLIALLVLSFYGSEKYIVHSITRQRPADIQLIFQNAERDAHVKQMNVYLGDRLTWQQSTYLSALLYGQFKPRDGGLSAFARAHDNKSLLLLSNNVENKRMIASKHYQIVTSNTGYYLIKKK</sequence>
<evidence type="ECO:0000256" key="3">
    <source>
        <dbReference type="ARBA" id="ARBA00022676"/>
    </source>
</evidence>
<dbReference type="OrthoDB" id="9792789at2"/>
<dbReference type="PANTHER" id="PTHR33908">
    <property type="entry name" value="MANNOSYLTRANSFERASE YKCB-RELATED"/>
    <property type="match status" value="1"/>
</dbReference>
<evidence type="ECO:0000256" key="1">
    <source>
        <dbReference type="ARBA" id="ARBA00004651"/>
    </source>
</evidence>
<keyword evidence="11" id="KW-1185">Reference proteome</keyword>
<evidence type="ECO:0000256" key="8">
    <source>
        <dbReference type="SAM" id="Phobius"/>
    </source>
</evidence>
<feature type="transmembrane region" description="Helical" evidence="8">
    <location>
        <begin position="361"/>
        <end position="381"/>
    </location>
</feature>
<comment type="subcellular location">
    <subcellularLocation>
        <location evidence="1">Cell membrane</location>
        <topology evidence="1">Multi-pass membrane protein</topology>
    </subcellularLocation>
</comment>
<feature type="transmembrane region" description="Helical" evidence="8">
    <location>
        <begin position="16"/>
        <end position="34"/>
    </location>
</feature>